<dbReference type="RefSeq" id="WP_163463496.1">
    <property type="nucleotide sequence ID" value="NZ_JAAAMG010000009.1"/>
</dbReference>
<accession>A0A6N9T4V9</accession>
<dbReference type="AlphaFoldDB" id="A0A6N9T4V9"/>
<dbReference type="Pfam" id="PF11154">
    <property type="entry name" value="DUF2934"/>
    <property type="match status" value="1"/>
</dbReference>
<dbReference type="EMBL" id="JAAAMG010000009">
    <property type="protein sequence ID" value="NDW05235.1"/>
    <property type="molecule type" value="Genomic_DNA"/>
</dbReference>
<evidence type="ECO:0000313" key="3">
    <source>
        <dbReference type="Proteomes" id="UP000469011"/>
    </source>
</evidence>
<feature type="region of interest" description="Disordered" evidence="1">
    <location>
        <begin position="81"/>
        <end position="124"/>
    </location>
</feature>
<evidence type="ECO:0000313" key="2">
    <source>
        <dbReference type="EMBL" id="NDW05235.1"/>
    </source>
</evidence>
<reference evidence="2 3" key="1">
    <citation type="submission" date="2020-01" db="EMBL/GenBank/DDBJ databases">
        <title>Jiella pacifica sp. nov.</title>
        <authorList>
            <person name="Xue Z."/>
            <person name="Zhu S."/>
            <person name="Chen J."/>
            <person name="Yang J."/>
        </authorList>
    </citation>
    <scope>NUCLEOTIDE SEQUENCE [LARGE SCALE GENOMIC DNA]</scope>
    <source>
        <strain evidence="2 3">40Bstr34</strain>
    </source>
</reference>
<dbReference type="InterPro" id="IPR021327">
    <property type="entry name" value="DUF2934"/>
</dbReference>
<organism evidence="2 3">
    <name type="scientific">Jiella pacifica</name>
    <dbReference type="NCBI Taxonomy" id="2696469"/>
    <lineage>
        <taxon>Bacteria</taxon>
        <taxon>Pseudomonadati</taxon>
        <taxon>Pseudomonadota</taxon>
        <taxon>Alphaproteobacteria</taxon>
        <taxon>Hyphomicrobiales</taxon>
        <taxon>Aurantimonadaceae</taxon>
        <taxon>Jiella</taxon>
    </lineage>
</organism>
<dbReference type="Proteomes" id="UP000469011">
    <property type="component" value="Unassembled WGS sequence"/>
</dbReference>
<protein>
    <submittedName>
        <fullName evidence="2">DUF2934 domain-containing protein</fullName>
    </submittedName>
</protein>
<comment type="caution">
    <text evidence="2">The sequence shown here is derived from an EMBL/GenBank/DDBJ whole genome shotgun (WGS) entry which is preliminary data.</text>
</comment>
<proteinExistence type="predicted"/>
<keyword evidence="3" id="KW-1185">Reference proteome</keyword>
<gene>
    <name evidence="2" type="ORF">GTK09_12445</name>
</gene>
<evidence type="ECO:0000256" key="1">
    <source>
        <dbReference type="SAM" id="MobiDB-lite"/>
    </source>
</evidence>
<name>A0A6N9T4V9_9HYPH</name>
<sequence length="124" mass="14175">MPRIDDAAEIRALAYQIWEQEGCPSGREHEHWAQANRIYAQLHPAEPNLRESRGNDMEVVSVGRSEIDRLRQALWTPEPFSPDLYPNSVPEPRPVWQRQGMSPEVLGSRATSTRPARRVGSGRY</sequence>